<name>A0A388K9Z4_CHABU</name>
<reference evidence="1 2" key="1">
    <citation type="journal article" date="2018" name="Cell">
        <title>The Chara Genome: Secondary Complexity and Implications for Plant Terrestrialization.</title>
        <authorList>
            <person name="Nishiyama T."/>
            <person name="Sakayama H."/>
            <person name="Vries J.D."/>
            <person name="Buschmann H."/>
            <person name="Saint-Marcoux D."/>
            <person name="Ullrich K.K."/>
            <person name="Haas F.B."/>
            <person name="Vanderstraeten L."/>
            <person name="Becker D."/>
            <person name="Lang D."/>
            <person name="Vosolsobe S."/>
            <person name="Rombauts S."/>
            <person name="Wilhelmsson P.K.I."/>
            <person name="Janitza P."/>
            <person name="Kern R."/>
            <person name="Heyl A."/>
            <person name="Rumpler F."/>
            <person name="Villalobos L.I.A.C."/>
            <person name="Clay J.M."/>
            <person name="Skokan R."/>
            <person name="Toyoda A."/>
            <person name="Suzuki Y."/>
            <person name="Kagoshima H."/>
            <person name="Schijlen E."/>
            <person name="Tajeshwar N."/>
            <person name="Catarino B."/>
            <person name="Hetherington A.J."/>
            <person name="Saltykova A."/>
            <person name="Bonnot C."/>
            <person name="Breuninger H."/>
            <person name="Symeonidi A."/>
            <person name="Radhakrishnan G.V."/>
            <person name="Van Nieuwerburgh F."/>
            <person name="Deforce D."/>
            <person name="Chang C."/>
            <person name="Karol K.G."/>
            <person name="Hedrich R."/>
            <person name="Ulvskov P."/>
            <person name="Glockner G."/>
            <person name="Delwiche C.F."/>
            <person name="Petrasek J."/>
            <person name="Van de Peer Y."/>
            <person name="Friml J."/>
            <person name="Beilby M."/>
            <person name="Dolan L."/>
            <person name="Kohara Y."/>
            <person name="Sugano S."/>
            <person name="Fujiyama A."/>
            <person name="Delaux P.-M."/>
            <person name="Quint M."/>
            <person name="TheiBen G."/>
            <person name="Hagemann M."/>
            <person name="Harholt J."/>
            <person name="Dunand C."/>
            <person name="Zachgo S."/>
            <person name="Langdale J."/>
            <person name="Maumus F."/>
            <person name="Straeten D.V.D."/>
            <person name="Gould S.B."/>
            <person name="Rensing S.A."/>
        </authorList>
    </citation>
    <scope>NUCLEOTIDE SEQUENCE [LARGE SCALE GENOMIC DNA]</scope>
    <source>
        <strain evidence="1 2">S276</strain>
    </source>
</reference>
<sequence>MQGGVVFSRIREIHDVDAGKLKRVVVADGAVVRIQGPREVSLIGTLQLPLPLGSSLTPSPGGLLGLATRLREAARAQDRPIVSLRVVGPTSLVAVPPQGIQDAAAGRLKVRRLAPGAVELVSRQASTPDDVEEEEEEWGTELSEIWVWPLPQLRGSDPRLAGVESAFRDVLGSEAYKKGYFRLTKAKASVVTLMQVRFEVGRQNASDAETTGMAEGDIVGESDMEKKMVWEATVKIDGQRVQPLNARPIESHVTVPPQPLHSNWTRLGAGNLALLGSMALDVNWGYYGL</sequence>
<keyword evidence="2" id="KW-1185">Reference proteome</keyword>
<dbReference type="Proteomes" id="UP000265515">
    <property type="component" value="Unassembled WGS sequence"/>
</dbReference>
<evidence type="ECO:0000313" key="1">
    <source>
        <dbReference type="EMBL" id="GBG66846.1"/>
    </source>
</evidence>
<protein>
    <submittedName>
        <fullName evidence="1">Uncharacterized protein</fullName>
    </submittedName>
</protein>
<dbReference type="PANTHER" id="PTHR34454">
    <property type="entry name" value="TUNICAMYCIN INDUCED PROTEIN"/>
    <property type="match status" value="1"/>
</dbReference>
<evidence type="ECO:0000313" key="2">
    <source>
        <dbReference type="Proteomes" id="UP000265515"/>
    </source>
</evidence>
<accession>A0A388K9Z4</accession>
<dbReference type="EMBL" id="BFEA01000079">
    <property type="protein sequence ID" value="GBG66846.1"/>
    <property type="molecule type" value="Genomic_DNA"/>
</dbReference>
<dbReference type="PANTHER" id="PTHR34454:SF2">
    <property type="entry name" value="PROTEIN TUNICAMYCIN INDUCED 1"/>
    <property type="match status" value="1"/>
</dbReference>
<organism evidence="1 2">
    <name type="scientific">Chara braunii</name>
    <name type="common">Braun's stonewort</name>
    <dbReference type="NCBI Taxonomy" id="69332"/>
    <lineage>
        <taxon>Eukaryota</taxon>
        <taxon>Viridiplantae</taxon>
        <taxon>Streptophyta</taxon>
        <taxon>Charophyceae</taxon>
        <taxon>Charales</taxon>
        <taxon>Characeae</taxon>
        <taxon>Chara</taxon>
    </lineage>
</organism>
<dbReference type="OrthoDB" id="513870at2759"/>
<proteinExistence type="predicted"/>
<gene>
    <name evidence="1" type="ORF">CBR_g70723</name>
</gene>
<dbReference type="Gramene" id="GBG66846">
    <property type="protein sequence ID" value="GBG66846"/>
    <property type="gene ID" value="CBR_g70723"/>
</dbReference>
<dbReference type="InterPro" id="IPR053283">
    <property type="entry name" value="TUNICAMYCIN_INDUCED_1"/>
</dbReference>
<dbReference type="AlphaFoldDB" id="A0A388K9Z4"/>
<comment type="caution">
    <text evidence="1">The sequence shown here is derived from an EMBL/GenBank/DDBJ whole genome shotgun (WGS) entry which is preliminary data.</text>
</comment>